<dbReference type="PANTHER" id="PTHR34148:SF1">
    <property type="entry name" value="ADENOSYLCOBINAMIDE-GDP RIBAZOLETRANSFERASE"/>
    <property type="match status" value="1"/>
</dbReference>
<evidence type="ECO:0000256" key="15">
    <source>
        <dbReference type="ARBA" id="ARBA00032605"/>
    </source>
</evidence>
<gene>
    <name evidence="19" type="primary">cobS</name>
    <name evidence="20" type="ORF">FXF68_20225</name>
</gene>
<evidence type="ECO:0000256" key="2">
    <source>
        <dbReference type="ARBA" id="ARBA00004651"/>
    </source>
</evidence>
<dbReference type="Proteomes" id="UP000323505">
    <property type="component" value="Unassembled WGS sequence"/>
</dbReference>
<feature type="transmembrane region" description="Helical" evidence="19">
    <location>
        <begin position="38"/>
        <end position="58"/>
    </location>
</feature>
<dbReference type="GO" id="GO:0009236">
    <property type="term" value="P:cobalamin biosynthetic process"/>
    <property type="evidence" value="ECO:0007669"/>
    <property type="project" value="UniProtKB-UniRule"/>
</dbReference>
<comment type="catalytic activity">
    <reaction evidence="17 19">
        <text>alpha-ribazole + adenosylcob(III)inamide-GDP = adenosylcob(III)alamin + GMP + H(+)</text>
        <dbReference type="Rhea" id="RHEA:16049"/>
        <dbReference type="ChEBI" id="CHEBI:10329"/>
        <dbReference type="ChEBI" id="CHEBI:15378"/>
        <dbReference type="ChEBI" id="CHEBI:18408"/>
        <dbReference type="ChEBI" id="CHEBI:58115"/>
        <dbReference type="ChEBI" id="CHEBI:60487"/>
        <dbReference type="EC" id="2.7.8.26"/>
    </reaction>
</comment>
<feature type="transmembrane region" description="Helical" evidence="19">
    <location>
        <begin position="65"/>
        <end position="85"/>
    </location>
</feature>
<dbReference type="InterPro" id="IPR003805">
    <property type="entry name" value="CobS"/>
</dbReference>
<comment type="catalytic activity">
    <reaction evidence="18 19">
        <text>alpha-ribazole 5'-phosphate + adenosylcob(III)inamide-GDP = adenosylcob(III)alamin 5'-phosphate + GMP + H(+)</text>
        <dbReference type="Rhea" id="RHEA:23560"/>
        <dbReference type="ChEBI" id="CHEBI:15378"/>
        <dbReference type="ChEBI" id="CHEBI:57918"/>
        <dbReference type="ChEBI" id="CHEBI:58115"/>
        <dbReference type="ChEBI" id="CHEBI:60487"/>
        <dbReference type="ChEBI" id="CHEBI:60493"/>
        <dbReference type="EC" id="2.7.8.26"/>
    </reaction>
</comment>
<evidence type="ECO:0000256" key="17">
    <source>
        <dbReference type="ARBA" id="ARBA00048623"/>
    </source>
</evidence>
<evidence type="ECO:0000256" key="13">
    <source>
        <dbReference type="ARBA" id="ARBA00023136"/>
    </source>
</evidence>
<feature type="transmembrane region" description="Helical" evidence="19">
    <location>
        <begin position="115"/>
        <end position="137"/>
    </location>
</feature>
<comment type="subcellular location">
    <subcellularLocation>
        <location evidence="2 19">Cell membrane</location>
        <topology evidence="2 19">Multi-pass membrane protein</topology>
    </subcellularLocation>
</comment>
<dbReference type="PANTHER" id="PTHR34148">
    <property type="entry name" value="ADENOSYLCOBINAMIDE-GDP RIBAZOLETRANSFERASE"/>
    <property type="match status" value="1"/>
</dbReference>
<dbReference type="EC" id="2.7.8.26" evidence="5 19"/>
<evidence type="ECO:0000256" key="16">
    <source>
        <dbReference type="ARBA" id="ARBA00032853"/>
    </source>
</evidence>
<dbReference type="GO" id="GO:0051073">
    <property type="term" value="F:adenosylcobinamide-GDP ribazoletransferase activity"/>
    <property type="evidence" value="ECO:0007669"/>
    <property type="project" value="UniProtKB-UniRule"/>
</dbReference>
<comment type="function">
    <text evidence="14 19">Joins adenosylcobinamide-GDP and alpha-ribazole to generate adenosylcobalamin (Ado-cobalamin). Also synthesizes adenosylcobalamin 5'-phosphate from adenosylcobinamide-GDP and alpha-ribazole 5'-phosphate.</text>
</comment>
<organism evidence="20 21">
    <name type="scientific">Actinomadura decatromicini</name>
    <dbReference type="NCBI Taxonomy" id="2604572"/>
    <lineage>
        <taxon>Bacteria</taxon>
        <taxon>Bacillati</taxon>
        <taxon>Actinomycetota</taxon>
        <taxon>Actinomycetes</taxon>
        <taxon>Streptosporangiales</taxon>
        <taxon>Thermomonosporaceae</taxon>
        <taxon>Actinomadura</taxon>
    </lineage>
</organism>
<evidence type="ECO:0000256" key="12">
    <source>
        <dbReference type="ARBA" id="ARBA00022989"/>
    </source>
</evidence>
<evidence type="ECO:0000256" key="3">
    <source>
        <dbReference type="ARBA" id="ARBA00004663"/>
    </source>
</evidence>
<evidence type="ECO:0000313" key="21">
    <source>
        <dbReference type="Proteomes" id="UP000323505"/>
    </source>
</evidence>
<evidence type="ECO:0000256" key="10">
    <source>
        <dbReference type="ARBA" id="ARBA00022692"/>
    </source>
</evidence>
<dbReference type="GO" id="GO:0008818">
    <property type="term" value="F:cobalamin 5'-phosphate synthase activity"/>
    <property type="evidence" value="ECO:0007669"/>
    <property type="project" value="UniProtKB-UniRule"/>
</dbReference>
<dbReference type="UniPathway" id="UPA00148">
    <property type="reaction ID" value="UER00238"/>
</dbReference>
<keyword evidence="11 19" id="KW-0460">Magnesium</keyword>
<evidence type="ECO:0000256" key="6">
    <source>
        <dbReference type="ARBA" id="ARBA00015850"/>
    </source>
</evidence>
<keyword evidence="7 19" id="KW-1003">Cell membrane</keyword>
<dbReference type="AlphaFoldDB" id="A0A5D3FIZ4"/>
<keyword evidence="8 19" id="KW-0169">Cobalamin biosynthesis</keyword>
<dbReference type="RefSeq" id="WP_148761509.1">
    <property type="nucleotide sequence ID" value="NZ_VSRQ01000004.1"/>
</dbReference>
<keyword evidence="12 19" id="KW-1133">Transmembrane helix</keyword>
<name>A0A5D3FIZ4_9ACTN</name>
<comment type="caution">
    <text evidence="20">The sequence shown here is derived from an EMBL/GenBank/DDBJ whole genome shotgun (WGS) entry which is preliminary data.</text>
</comment>
<evidence type="ECO:0000256" key="4">
    <source>
        <dbReference type="ARBA" id="ARBA00010561"/>
    </source>
</evidence>
<evidence type="ECO:0000256" key="9">
    <source>
        <dbReference type="ARBA" id="ARBA00022679"/>
    </source>
</evidence>
<evidence type="ECO:0000256" key="19">
    <source>
        <dbReference type="HAMAP-Rule" id="MF_00719"/>
    </source>
</evidence>
<keyword evidence="21" id="KW-1185">Reference proteome</keyword>
<feature type="transmembrane region" description="Helical" evidence="19">
    <location>
        <begin position="238"/>
        <end position="259"/>
    </location>
</feature>
<comment type="cofactor">
    <cofactor evidence="1 19">
        <name>Mg(2+)</name>
        <dbReference type="ChEBI" id="CHEBI:18420"/>
    </cofactor>
</comment>
<keyword evidence="13 19" id="KW-0472">Membrane</keyword>
<comment type="similarity">
    <text evidence="4 19">Belongs to the CobS family.</text>
</comment>
<sequence>MIAGLRLAVTLLTIVPVGPGRSEPGGAGRVDRGAARSAMLLAPAVGLITGGAAALVLIAGDLLDLNGLLAAALAVAVGAAVTRALHLDGLADLADGLGSARPAADALAIMKRSDIGPFGVVTLLLTLLVQVTALAAAPHPALAAIVAAVTGRLALPWACRAGVPSARPGGLGSLVAGTVPARAAVAATAVVLAAAVAAGTAAGGLGGALHSAAAVGCGTAAALLLLRRAVRRLGGVTGDVLGALVEVAATAALITLASLP</sequence>
<accession>A0A5D3FIZ4</accession>
<dbReference type="GO" id="GO:0005886">
    <property type="term" value="C:plasma membrane"/>
    <property type="evidence" value="ECO:0007669"/>
    <property type="project" value="UniProtKB-SubCell"/>
</dbReference>
<dbReference type="HAMAP" id="MF_00719">
    <property type="entry name" value="CobS"/>
    <property type="match status" value="1"/>
</dbReference>
<evidence type="ECO:0000256" key="1">
    <source>
        <dbReference type="ARBA" id="ARBA00001946"/>
    </source>
</evidence>
<comment type="pathway">
    <text evidence="3 19">Cofactor biosynthesis; adenosylcobalamin biosynthesis; adenosylcobalamin from cob(II)yrinate a,c-diamide: step 7/7.</text>
</comment>
<keyword evidence="10 19" id="KW-0812">Transmembrane</keyword>
<evidence type="ECO:0000256" key="14">
    <source>
        <dbReference type="ARBA" id="ARBA00025228"/>
    </source>
</evidence>
<proteinExistence type="inferred from homology"/>
<evidence type="ECO:0000256" key="11">
    <source>
        <dbReference type="ARBA" id="ARBA00022842"/>
    </source>
</evidence>
<evidence type="ECO:0000256" key="5">
    <source>
        <dbReference type="ARBA" id="ARBA00013200"/>
    </source>
</evidence>
<feature type="transmembrane region" description="Helical" evidence="19">
    <location>
        <begin position="208"/>
        <end position="226"/>
    </location>
</feature>
<feature type="transmembrane region" description="Helical" evidence="19">
    <location>
        <begin position="183"/>
        <end position="202"/>
    </location>
</feature>
<evidence type="ECO:0000256" key="18">
    <source>
        <dbReference type="ARBA" id="ARBA00049504"/>
    </source>
</evidence>
<evidence type="ECO:0000256" key="8">
    <source>
        <dbReference type="ARBA" id="ARBA00022573"/>
    </source>
</evidence>
<dbReference type="Pfam" id="PF02654">
    <property type="entry name" value="CobS"/>
    <property type="match status" value="1"/>
</dbReference>
<reference evidence="20 21" key="1">
    <citation type="submission" date="2019-08" db="EMBL/GenBank/DDBJ databases">
        <title>Actinomadura sp. nov. CYP1-5 isolated from mountain soil.</title>
        <authorList>
            <person name="Songsumanus A."/>
            <person name="Kuncharoen N."/>
            <person name="Kudo T."/>
            <person name="Yuki M."/>
            <person name="Igarashi Y."/>
            <person name="Tanasupawat S."/>
        </authorList>
    </citation>
    <scope>NUCLEOTIDE SEQUENCE [LARGE SCALE GENOMIC DNA]</scope>
    <source>
        <strain evidence="20 21">CYP1-5</strain>
    </source>
</reference>
<evidence type="ECO:0000313" key="20">
    <source>
        <dbReference type="EMBL" id="TYK48014.1"/>
    </source>
</evidence>
<keyword evidence="9 19" id="KW-0808">Transferase</keyword>
<dbReference type="EMBL" id="VSRQ01000004">
    <property type="protein sequence ID" value="TYK48014.1"/>
    <property type="molecule type" value="Genomic_DNA"/>
</dbReference>
<evidence type="ECO:0000256" key="7">
    <source>
        <dbReference type="ARBA" id="ARBA00022475"/>
    </source>
</evidence>
<protein>
    <recommendedName>
        <fullName evidence="6 19">Adenosylcobinamide-GDP ribazoletransferase</fullName>
        <ecNumber evidence="5 19">2.7.8.26</ecNumber>
    </recommendedName>
    <alternativeName>
        <fullName evidence="16 19">Cobalamin synthase</fullName>
    </alternativeName>
    <alternativeName>
        <fullName evidence="15 19">Cobalamin-5'-phosphate synthase</fullName>
    </alternativeName>
</protein>